<dbReference type="RefSeq" id="WP_129340927.1">
    <property type="nucleotide sequence ID" value="NZ_JACIDD010000001.1"/>
</dbReference>
<evidence type="ECO:0000313" key="1">
    <source>
        <dbReference type="EMBL" id="RXZ35153.1"/>
    </source>
</evidence>
<dbReference type="OrthoDB" id="7173212at2"/>
<dbReference type="Gene3D" id="1.10.3680.10">
    <property type="entry name" value="TerB-like"/>
    <property type="match status" value="1"/>
</dbReference>
<organism evidence="1 2">
    <name type="scientific">Sphingomonas desiccabilis</name>
    <dbReference type="NCBI Taxonomy" id="429134"/>
    <lineage>
        <taxon>Bacteria</taxon>
        <taxon>Pseudomonadati</taxon>
        <taxon>Pseudomonadota</taxon>
        <taxon>Alphaproteobacteria</taxon>
        <taxon>Sphingomonadales</taxon>
        <taxon>Sphingomonadaceae</taxon>
        <taxon>Sphingomonas</taxon>
    </lineage>
</organism>
<dbReference type="Proteomes" id="UP000292347">
    <property type="component" value="Unassembled WGS sequence"/>
</dbReference>
<dbReference type="InterPro" id="IPR029024">
    <property type="entry name" value="TerB-like"/>
</dbReference>
<accession>A0A4Q2J0C5</accession>
<sequence length="267" mass="29362">MGALQEFAVKEAVLPPGLTALLDCEDVDTLPDAPTDSDEPQAIAGFMCVIEYADKDGAVTERLITCRRYLTIGGNASVGAICGNSRRYKLFRCDRIMEVCDAETGASLGDGSYFERFTVSAAKPLADMWDTTSPRKSLIVAGLNVLAFMARCDGQWHPLETQTIEDFICSLWLRKEWEGSPPLDRIVAHARRLAPDGEVFESAIRQYAHSSTSRAVLTQYVQRVIAADGVICEDEHRWAACYAECMEEAVAAEAEARRGKQSVVSRV</sequence>
<name>A0A4Q2J0C5_9SPHN</name>
<gene>
    <name evidence="1" type="ORF">EO081_05820</name>
</gene>
<proteinExistence type="predicted"/>
<keyword evidence="2" id="KW-1185">Reference proteome</keyword>
<protein>
    <submittedName>
        <fullName evidence="1">TerB family tellurite resistance protein</fullName>
    </submittedName>
</protein>
<evidence type="ECO:0000313" key="2">
    <source>
        <dbReference type="Proteomes" id="UP000292347"/>
    </source>
</evidence>
<reference evidence="1 2" key="1">
    <citation type="submission" date="2019-01" db="EMBL/GenBank/DDBJ databases">
        <title>Sphingomonas mucosissima sp. nov. and Sphingomonas desiccabilis sp. nov., from biological soil crusts in the Colorado Plateau, USA.</title>
        <authorList>
            <person name="Zhu D."/>
        </authorList>
    </citation>
    <scope>NUCLEOTIDE SEQUENCE [LARGE SCALE GENOMIC DNA]</scope>
    <source>
        <strain evidence="1 2">CP1D</strain>
    </source>
</reference>
<dbReference type="CDD" id="cd07177">
    <property type="entry name" value="terB_like"/>
    <property type="match status" value="1"/>
</dbReference>
<dbReference type="SUPFAM" id="SSF158682">
    <property type="entry name" value="TerB-like"/>
    <property type="match status" value="1"/>
</dbReference>
<dbReference type="EMBL" id="SDPT01000001">
    <property type="protein sequence ID" value="RXZ35153.1"/>
    <property type="molecule type" value="Genomic_DNA"/>
</dbReference>
<dbReference type="AlphaFoldDB" id="A0A4Q2J0C5"/>
<comment type="caution">
    <text evidence="1">The sequence shown here is derived from an EMBL/GenBank/DDBJ whole genome shotgun (WGS) entry which is preliminary data.</text>
</comment>